<dbReference type="Proteomes" id="UP000324222">
    <property type="component" value="Unassembled WGS sequence"/>
</dbReference>
<organism evidence="2 3">
    <name type="scientific">Portunus trituberculatus</name>
    <name type="common">Swimming crab</name>
    <name type="synonym">Neptunus trituberculatus</name>
    <dbReference type="NCBI Taxonomy" id="210409"/>
    <lineage>
        <taxon>Eukaryota</taxon>
        <taxon>Metazoa</taxon>
        <taxon>Ecdysozoa</taxon>
        <taxon>Arthropoda</taxon>
        <taxon>Crustacea</taxon>
        <taxon>Multicrustacea</taxon>
        <taxon>Malacostraca</taxon>
        <taxon>Eumalacostraca</taxon>
        <taxon>Eucarida</taxon>
        <taxon>Decapoda</taxon>
        <taxon>Pleocyemata</taxon>
        <taxon>Brachyura</taxon>
        <taxon>Eubrachyura</taxon>
        <taxon>Portunoidea</taxon>
        <taxon>Portunidae</taxon>
        <taxon>Portuninae</taxon>
        <taxon>Portunus</taxon>
    </lineage>
</organism>
<evidence type="ECO:0000313" key="3">
    <source>
        <dbReference type="Proteomes" id="UP000324222"/>
    </source>
</evidence>
<keyword evidence="3" id="KW-1185">Reference proteome</keyword>
<dbReference type="EMBL" id="VSRR010005749">
    <property type="protein sequence ID" value="MPC43254.1"/>
    <property type="molecule type" value="Genomic_DNA"/>
</dbReference>
<gene>
    <name evidence="2" type="ORF">E2C01_036896</name>
</gene>
<evidence type="ECO:0000256" key="1">
    <source>
        <dbReference type="SAM" id="MobiDB-lite"/>
    </source>
</evidence>
<sequence length="72" mass="7960">MRRVSESSCSPNPLQRVTPDHTPSSPLPHPRATPDLSSLIPLLTPSNLRNTLIPSRRLLRSYSNTLHPSPTP</sequence>
<name>A0A5B7FFL2_PORTR</name>
<feature type="region of interest" description="Disordered" evidence="1">
    <location>
        <begin position="1"/>
        <end position="42"/>
    </location>
</feature>
<dbReference type="AlphaFoldDB" id="A0A5B7FFL2"/>
<reference evidence="2 3" key="1">
    <citation type="submission" date="2019-05" db="EMBL/GenBank/DDBJ databases">
        <title>Another draft genome of Portunus trituberculatus and its Hox gene families provides insights of decapod evolution.</title>
        <authorList>
            <person name="Jeong J.-H."/>
            <person name="Song I."/>
            <person name="Kim S."/>
            <person name="Choi T."/>
            <person name="Kim D."/>
            <person name="Ryu S."/>
            <person name="Kim W."/>
        </authorList>
    </citation>
    <scope>NUCLEOTIDE SEQUENCE [LARGE SCALE GENOMIC DNA]</scope>
    <source>
        <tissue evidence="2">Muscle</tissue>
    </source>
</reference>
<proteinExistence type="predicted"/>
<protein>
    <submittedName>
        <fullName evidence="2">Uncharacterized protein</fullName>
    </submittedName>
</protein>
<comment type="caution">
    <text evidence="2">The sequence shown here is derived from an EMBL/GenBank/DDBJ whole genome shotgun (WGS) entry which is preliminary data.</text>
</comment>
<evidence type="ECO:0000313" key="2">
    <source>
        <dbReference type="EMBL" id="MPC43254.1"/>
    </source>
</evidence>
<feature type="compositionally biased region" description="Polar residues" evidence="1">
    <location>
        <begin position="1"/>
        <end position="15"/>
    </location>
</feature>
<accession>A0A5B7FFL2</accession>